<reference evidence="1 2" key="1">
    <citation type="submission" date="2020-08" db="EMBL/GenBank/DDBJ databases">
        <title>Genomic Encyclopedia of Type Strains, Phase IV (KMG-IV): sequencing the most valuable type-strain genomes for metagenomic binning, comparative biology and taxonomic classification.</title>
        <authorList>
            <person name="Goeker M."/>
        </authorList>
    </citation>
    <scope>NUCLEOTIDE SEQUENCE [LARGE SCALE GENOMIC DNA]</scope>
    <source>
        <strain evidence="1 2">DSM 12251</strain>
    </source>
</reference>
<protein>
    <submittedName>
        <fullName evidence="1">Uncharacterized protein</fullName>
    </submittedName>
</protein>
<comment type="caution">
    <text evidence="1">The sequence shown here is derived from an EMBL/GenBank/DDBJ whole genome shotgun (WGS) entry which is preliminary data.</text>
</comment>
<organism evidence="1 2">
    <name type="scientific">Prosthecobacter dejongeii</name>
    <dbReference type="NCBI Taxonomy" id="48465"/>
    <lineage>
        <taxon>Bacteria</taxon>
        <taxon>Pseudomonadati</taxon>
        <taxon>Verrucomicrobiota</taxon>
        <taxon>Verrucomicrobiia</taxon>
        <taxon>Verrucomicrobiales</taxon>
        <taxon>Verrucomicrobiaceae</taxon>
        <taxon>Prosthecobacter</taxon>
    </lineage>
</organism>
<dbReference type="EMBL" id="JACHIF010000006">
    <property type="protein sequence ID" value="MBB5038978.1"/>
    <property type="molecule type" value="Genomic_DNA"/>
</dbReference>
<accession>A0A7W7YMK4</accession>
<name>A0A7W7YMK4_9BACT</name>
<dbReference type="Proteomes" id="UP000534294">
    <property type="component" value="Unassembled WGS sequence"/>
</dbReference>
<evidence type="ECO:0000313" key="2">
    <source>
        <dbReference type="Proteomes" id="UP000534294"/>
    </source>
</evidence>
<dbReference type="RefSeq" id="WP_184210271.1">
    <property type="nucleotide sequence ID" value="NZ_JACHIF010000006.1"/>
</dbReference>
<proteinExistence type="predicted"/>
<dbReference type="AlphaFoldDB" id="A0A7W7YMK4"/>
<evidence type="ECO:0000313" key="1">
    <source>
        <dbReference type="EMBL" id="MBB5038978.1"/>
    </source>
</evidence>
<keyword evidence="2" id="KW-1185">Reference proteome</keyword>
<sequence>MENKTYSLPEFTLQTRVTPTKAKHDKLEFTMPLGIFRHHTGDAKLGEIEQYMGAPPKGTRTPENWDQARHFSTFLTRPQGSPNSPQRLLNVRKKPITGLDFDPRFNSIPLFSGRLELEERGHSGRRIVTAVYQANVNPTRFTRYQDWNKLRLYHRPSGLPTLFRDTHIPSSEFPLDGSDNWLPDNPALIWQSFMIRWPDRLRDYFNDLESTMRQEVENRGRLSLDGTGFLYFEPSEEAWHMRRVEVYWEFKNASSPEFLNSLDRAMRSYSALEHSRQEFVGDEAQSPRQNRDRETFNTTVLSVTVMPGVRIVIYPKTNERLRMEVRFNVADFSPRSELPSEASGSAGMVEALQRYSETAADVLNTFLAHLEGQMNPGFIPWSPPPTDLMFRIIGHCQNREAARVIMALLIQEGAVSRVKWLKTSIDGLVKSGILERAKNQQGPQSVTFVPSPAYLMAVQRLRDATTADALIMDRRCRRDVPQLRR</sequence>
<gene>
    <name evidence="1" type="ORF">HNQ64_003243</name>
</gene>